<dbReference type="PANTHER" id="PTHR24126:SF65">
    <property type="entry name" value="CHROMOSOME UNDETERMINED SCAFFOLD_20, WHOLE GENOME SHOTGUN SEQUENCE"/>
    <property type="match status" value="1"/>
</dbReference>
<dbReference type="Pfam" id="PF12796">
    <property type="entry name" value="Ank_2"/>
    <property type="match status" value="1"/>
</dbReference>
<dbReference type="Proteomes" id="UP001516023">
    <property type="component" value="Unassembled WGS sequence"/>
</dbReference>
<dbReference type="SUPFAM" id="SSF48403">
    <property type="entry name" value="Ankyrin repeat"/>
    <property type="match status" value="1"/>
</dbReference>
<evidence type="ECO:0000313" key="6">
    <source>
        <dbReference type="Proteomes" id="UP001516023"/>
    </source>
</evidence>
<evidence type="ECO:0000256" key="4">
    <source>
        <dbReference type="SAM" id="MobiDB-lite"/>
    </source>
</evidence>
<gene>
    <name evidence="5" type="ORF">HJC23_006022</name>
</gene>
<keyword evidence="2 3" id="KW-0040">ANK repeat</keyword>
<reference evidence="5 6" key="1">
    <citation type="journal article" date="2020" name="G3 (Bethesda)">
        <title>Improved Reference Genome for Cyclotella cryptica CCMP332, a Model for Cell Wall Morphogenesis, Salinity Adaptation, and Lipid Production in Diatoms (Bacillariophyta).</title>
        <authorList>
            <person name="Roberts W.R."/>
            <person name="Downey K.M."/>
            <person name="Ruck E.C."/>
            <person name="Traller J.C."/>
            <person name="Alverson A.J."/>
        </authorList>
    </citation>
    <scope>NUCLEOTIDE SEQUENCE [LARGE SCALE GENOMIC DNA]</scope>
    <source>
        <strain evidence="5 6">CCMP332</strain>
    </source>
</reference>
<dbReference type="PANTHER" id="PTHR24126">
    <property type="entry name" value="ANKYRIN REPEAT, PH AND SEC7 DOMAIN CONTAINING PROTEIN SECG-RELATED"/>
    <property type="match status" value="1"/>
</dbReference>
<dbReference type="Gene3D" id="1.25.40.20">
    <property type="entry name" value="Ankyrin repeat-containing domain"/>
    <property type="match status" value="1"/>
</dbReference>
<keyword evidence="1" id="KW-0677">Repeat</keyword>
<protein>
    <recommendedName>
        <fullName evidence="7">Ankyrin repeat protein</fullName>
    </recommendedName>
</protein>
<feature type="region of interest" description="Disordered" evidence="4">
    <location>
        <begin position="256"/>
        <end position="277"/>
    </location>
</feature>
<organism evidence="5 6">
    <name type="scientific">Cyclotella cryptica</name>
    <dbReference type="NCBI Taxonomy" id="29204"/>
    <lineage>
        <taxon>Eukaryota</taxon>
        <taxon>Sar</taxon>
        <taxon>Stramenopiles</taxon>
        <taxon>Ochrophyta</taxon>
        <taxon>Bacillariophyta</taxon>
        <taxon>Coscinodiscophyceae</taxon>
        <taxon>Thalassiosirophycidae</taxon>
        <taxon>Stephanodiscales</taxon>
        <taxon>Stephanodiscaceae</taxon>
        <taxon>Cyclotella</taxon>
    </lineage>
</organism>
<feature type="repeat" description="ANK" evidence="3">
    <location>
        <begin position="94"/>
        <end position="126"/>
    </location>
</feature>
<dbReference type="AlphaFoldDB" id="A0ABD3NUS9"/>
<dbReference type="InterPro" id="IPR002110">
    <property type="entry name" value="Ankyrin_rpt"/>
</dbReference>
<dbReference type="EMBL" id="JABMIG020000400">
    <property type="protein sequence ID" value="KAL3779208.1"/>
    <property type="molecule type" value="Genomic_DNA"/>
</dbReference>
<proteinExistence type="predicted"/>
<comment type="caution">
    <text evidence="5">The sequence shown here is derived from an EMBL/GenBank/DDBJ whole genome shotgun (WGS) entry which is preliminary data.</text>
</comment>
<evidence type="ECO:0000256" key="2">
    <source>
        <dbReference type="ARBA" id="ARBA00023043"/>
    </source>
</evidence>
<dbReference type="InterPro" id="IPR036770">
    <property type="entry name" value="Ankyrin_rpt-contain_sf"/>
</dbReference>
<evidence type="ECO:0000256" key="1">
    <source>
        <dbReference type="ARBA" id="ARBA00022737"/>
    </source>
</evidence>
<evidence type="ECO:0000256" key="3">
    <source>
        <dbReference type="PROSITE-ProRule" id="PRU00023"/>
    </source>
</evidence>
<evidence type="ECO:0000313" key="5">
    <source>
        <dbReference type="EMBL" id="KAL3779208.1"/>
    </source>
</evidence>
<keyword evidence="6" id="KW-1185">Reference proteome</keyword>
<accession>A0ABD3NUS9</accession>
<dbReference type="PROSITE" id="PS50088">
    <property type="entry name" value="ANK_REPEAT"/>
    <property type="match status" value="1"/>
</dbReference>
<dbReference type="SMART" id="SM00248">
    <property type="entry name" value="ANK"/>
    <property type="match status" value="3"/>
</dbReference>
<name>A0ABD3NUS9_9STRA</name>
<sequence length="277" mass="30299">MGTIEKVDVPEYLRGDNQCETDQNISLYEAATEGDLNKLRVALSNGANPNFFYQHKEHTGVLHSASRNLSKDAALCAKELIESGAIVTAPLITNRNTPIHEAASSGSKEVCRVLIESSPKCTENENSFGNTALHAAARTGNSEIQTQTKRITFYGDGMRTQPGSATMSMATRLERRPEEMSALMASGSELAPLSLMSGSPIRMPSHMRDKYEEACLERRKDFTPLCYSVDGMPCEAARSAERRLASLLAVNERAHSWKRRAPEDGSAVTAAPTFRSE</sequence>
<evidence type="ECO:0008006" key="7">
    <source>
        <dbReference type="Google" id="ProtNLM"/>
    </source>
</evidence>